<feature type="transmembrane region" description="Helical" evidence="10">
    <location>
        <begin position="683"/>
        <end position="713"/>
    </location>
</feature>
<keyword evidence="5" id="KW-0630">Potassium</keyword>
<evidence type="ECO:0000256" key="2">
    <source>
        <dbReference type="ARBA" id="ARBA00022448"/>
    </source>
</evidence>
<feature type="transmembrane region" description="Helical" evidence="10">
    <location>
        <begin position="239"/>
        <end position="268"/>
    </location>
</feature>
<dbReference type="AlphaFoldDB" id="A0A9P3PMI9"/>
<accession>A0A9P3PMI9</accession>
<dbReference type="GO" id="GO:1990573">
    <property type="term" value="P:potassium ion import across plasma membrane"/>
    <property type="evidence" value="ECO:0007669"/>
    <property type="project" value="TreeGrafter"/>
</dbReference>
<evidence type="ECO:0000256" key="3">
    <source>
        <dbReference type="ARBA" id="ARBA00022538"/>
    </source>
</evidence>
<name>A0A9P3PMI9_LYOSH</name>
<dbReference type="Proteomes" id="UP001063166">
    <property type="component" value="Unassembled WGS sequence"/>
</dbReference>
<feature type="transmembrane region" description="Helical" evidence="10">
    <location>
        <begin position="768"/>
        <end position="785"/>
    </location>
</feature>
<reference evidence="12" key="1">
    <citation type="submission" date="2022-07" db="EMBL/GenBank/DDBJ databases">
        <title>The genome of Lyophyllum shimeji provides insight into the initial evolution of ectomycorrhizal fungal genome.</title>
        <authorList>
            <person name="Kobayashi Y."/>
            <person name="Shibata T."/>
            <person name="Hirakawa H."/>
            <person name="Shigenobu S."/>
            <person name="Nishiyama T."/>
            <person name="Yamada A."/>
            <person name="Hasebe M."/>
            <person name="Kawaguchi M."/>
        </authorList>
    </citation>
    <scope>NUCLEOTIDE SEQUENCE</scope>
    <source>
        <strain evidence="12">AT787</strain>
    </source>
</reference>
<feature type="transmembrane region" description="Helical" evidence="10">
    <location>
        <begin position="133"/>
        <end position="160"/>
    </location>
</feature>
<feature type="region of interest" description="Disordered" evidence="9">
    <location>
        <begin position="1"/>
        <end position="20"/>
    </location>
</feature>
<comment type="subcellular location">
    <subcellularLocation>
        <location evidence="1">Membrane</location>
        <topology evidence="1">Multi-pass membrane protein</topology>
    </subcellularLocation>
</comment>
<dbReference type="EMBL" id="BRPK01000005">
    <property type="protein sequence ID" value="GLB38209.1"/>
    <property type="molecule type" value="Genomic_DNA"/>
</dbReference>
<dbReference type="InterPro" id="IPR051143">
    <property type="entry name" value="TrkH_K-transport"/>
</dbReference>
<evidence type="ECO:0000256" key="10">
    <source>
        <dbReference type="SAM" id="Phobius"/>
    </source>
</evidence>
<evidence type="ECO:0000259" key="11">
    <source>
        <dbReference type="PROSITE" id="PS50262"/>
    </source>
</evidence>
<dbReference type="NCBIfam" id="TIGR00934">
    <property type="entry name" value="2a38euk"/>
    <property type="match status" value="1"/>
</dbReference>
<dbReference type="InterPro" id="IPR017452">
    <property type="entry name" value="GPCR_Rhodpsn_7TM"/>
</dbReference>
<evidence type="ECO:0000256" key="7">
    <source>
        <dbReference type="ARBA" id="ARBA00023065"/>
    </source>
</evidence>
<evidence type="ECO:0000256" key="9">
    <source>
        <dbReference type="SAM" id="MobiDB-lite"/>
    </source>
</evidence>
<feature type="transmembrane region" description="Helical" evidence="10">
    <location>
        <begin position="599"/>
        <end position="621"/>
    </location>
</feature>
<feature type="domain" description="G-protein coupled receptors family 1 profile" evidence="11">
    <location>
        <begin position="524"/>
        <end position="712"/>
    </location>
</feature>
<sequence length="821" mass="91205">MPATTSLVAQHREAPPGSRSAPYLSFDAIVGRNSTFHRLSHHEMEELGGIEYRALDALLWIIGVYHVGLQLIGFVVIAPYISTPRWHQNFVPPAEMRPQNTVWFSVFQVAAAYCNTGFSLVDKSMVPFQTAYPMVFILAFLILAGNVAFPIFLRFTIWILKKLLPKTSRVNETLQFLLDHPRRCFILLFPSLQTWYLVLISGGLTLSGWFFFMVLDIGNPGTESIPLGVRFVVGFFQNVAVRSAGFAIVTLSVLVAAVKFFFVIMMYISVYPIAMGIRSTNVYEEQSLGIFPAEDMSEAEFEEPTGPRLNVWGRYLAMHARRQLAFDMWWLAAAVFLICIIERHRLNDPSLSSWFNIFTVMFEVVSAYGTIGLSLGTPNNNFSFSGELKTLSKLVLCVVMIRGRHRVLPVAIDRAVMLPSEMQKQLDQEAGTRSQSSVLRSSTRAFEGDSRGTPSDLSSDSPSVSESRSPQSLTFAAGHMTEEIWYDEYITATTSRFEFKLTPCRGLVPITHIMTGSAPGLESSDAIAVAAFDALAALGAAANVAVLATAILSLSVQRRTTWTALIGSFIIYSVALLVTAGWQLESEIPPFGLCFFQTILIHASTLLCILSYTCFAIDCYLLMSTLVSDSSRLESKIRRTRILVTSPWLLSAIVALVDVFLVLQDRSTVQRLPSRFYCYTTMIAPTMINVAATVTAALLVFPLEFYTACLLYKNWHAFRRLSPDSDRPGVSSSLYIRLALFTAIGGIVVMLATSIVPRLGHKAPSGSWSIILPIIPILAALAFGTQKDIMNAWRFRRTKRATEFALTPTSPLRQQVEEDEA</sequence>
<dbReference type="GO" id="GO:0005886">
    <property type="term" value="C:plasma membrane"/>
    <property type="evidence" value="ECO:0007669"/>
    <property type="project" value="TreeGrafter"/>
</dbReference>
<keyword evidence="2" id="KW-0813">Transport</keyword>
<gene>
    <name evidence="12" type="ORF">LshimejAT787_0500740</name>
</gene>
<evidence type="ECO:0000313" key="13">
    <source>
        <dbReference type="Proteomes" id="UP001063166"/>
    </source>
</evidence>
<dbReference type="InterPro" id="IPR003445">
    <property type="entry name" value="Cat_transpt"/>
</dbReference>
<keyword evidence="4 10" id="KW-0812">Transmembrane</keyword>
<dbReference type="PANTHER" id="PTHR31064">
    <property type="entry name" value="POTASSIUM TRANSPORT PROTEIN DDB_G0292412-RELATED"/>
    <property type="match status" value="1"/>
</dbReference>
<feature type="transmembrane region" description="Helical" evidence="10">
    <location>
        <begin position="101"/>
        <end position="121"/>
    </location>
</feature>
<feature type="transmembrane region" description="Helical" evidence="10">
    <location>
        <begin position="642"/>
        <end position="663"/>
    </location>
</feature>
<feature type="transmembrane region" description="Helical" evidence="10">
    <location>
        <begin position="353"/>
        <end position="375"/>
    </location>
</feature>
<feature type="transmembrane region" description="Helical" evidence="10">
    <location>
        <begin position="195"/>
        <end position="218"/>
    </location>
</feature>
<keyword evidence="3" id="KW-0633">Potassium transport</keyword>
<evidence type="ECO:0000256" key="4">
    <source>
        <dbReference type="ARBA" id="ARBA00022692"/>
    </source>
</evidence>
<evidence type="ECO:0000256" key="1">
    <source>
        <dbReference type="ARBA" id="ARBA00004141"/>
    </source>
</evidence>
<dbReference type="PANTHER" id="PTHR31064:SF30">
    <property type="entry name" value="HIGH-AFFINITY POTASSIUM TRANSPORT PROTEIN-RELATED"/>
    <property type="match status" value="1"/>
</dbReference>
<evidence type="ECO:0000256" key="6">
    <source>
        <dbReference type="ARBA" id="ARBA00022989"/>
    </source>
</evidence>
<dbReference type="Pfam" id="PF02386">
    <property type="entry name" value="TrkH"/>
    <property type="match status" value="1"/>
</dbReference>
<dbReference type="OrthoDB" id="9999863at2759"/>
<keyword evidence="13" id="KW-1185">Reference proteome</keyword>
<feature type="transmembrane region" description="Helical" evidence="10">
    <location>
        <begin position="564"/>
        <end position="584"/>
    </location>
</feature>
<feature type="transmembrane region" description="Helical" evidence="10">
    <location>
        <begin position="526"/>
        <end position="552"/>
    </location>
</feature>
<feature type="transmembrane region" description="Helical" evidence="10">
    <location>
        <begin position="324"/>
        <end position="341"/>
    </location>
</feature>
<protein>
    <submittedName>
        <fullName evidence="12">Cation transport protein</fullName>
    </submittedName>
</protein>
<dbReference type="GO" id="GO:0140107">
    <property type="term" value="F:high-affinity potassium ion transmembrane transporter activity"/>
    <property type="evidence" value="ECO:0007669"/>
    <property type="project" value="TreeGrafter"/>
</dbReference>
<comment type="caution">
    <text evidence="12">The sequence shown here is derived from an EMBL/GenBank/DDBJ whole genome shotgun (WGS) entry which is preliminary data.</text>
</comment>
<feature type="region of interest" description="Disordered" evidence="9">
    <location>
        <begin position="426"/>
        <end position="472"/>
    </location>
</feature>
<feature type="transmembrane region" description="Helical" evidence="10">
    <location>
        <begin position="57"/>
        <end position="81"/>
    </location>
</feature>
<evidence type="ECO:0000256" key="5">
    <source>
        <dbReference type="ARBA" id="ARBA00022958"/>
    </source>
</evidence>
<dbReference type="Gene3D" id="1.20.1070.10">
    <property type="entry name" value="Rhodopsin 7-helix transmembrane proteins"/>
    <property type="match status" value="1"/>
</dbReference>
<keyword evidence="8 10" id="KW-0472">Membrane</keyword>
<dbReference type="PROSITE" id="PS50262">
    <property type="entry name" value="G_PROTEIN_RECEP_F1_2"/>
    <property type="match status" value="1"/>
</dbReference>
<feature type="compositionally biased region" description="Polar residues" evidence="9">
    <location>
        <begin position="431"/>
        <end position="444"/>
    </location>
</feature>
<dbReference type="InterPro" id="IPR004773">
    <property type="entry name" value="K/Na_transp_Trk1/HKT1"/>
</dbReference>
<proteinExistence type="predicted"/>
<evidence type="ECO:0000313" key="12">
    <source>
        <dbReference type="EMBL" id="GLB38209.1"/>
    </source>
</evidence>
<dbReference type="GO" id="GO:0030007">
    <property type="term" value="P:intracellular potassium ion homeostasis"/>
    <property type="evidence" value="ECO:0007669"/>
    <property type="project" value="TreeGrafter"/>
</dbReference>
<feature type="transmembrane region" description="Helical" evidence="10">
    <location>
        <begin position="734"/>
        <end position="756"/>
    </location>
</feature>
<keyword evidence="7" id="KW-0406">Ion transport</keyword>
<keyword evidence="6 10" id="KW-1133">Transmembrane helix</keyword>
<dbReference type="SUPFAM" id="SSF81321">
    <property type="entry name" value="Family A G protein-coupled receptor-like"/>
    <property type="match status" value="1"/>
</dbReference>
<feature type="compositionally biased region" description="Low complexity" evidence="9">
    <location>
        <begin position="454"/>
        <end position="472"/>
    </location>
</feature>
<organism evidence="12 13">
    <name type="scientific">Lyophyllum shimeji</name>
    <name type="common">Hon-shimeji</name>
    <name type="synonym">Tricholoma shimeji</name>
    <dbReference type="NCBI Taxonomy" id="47721"/>
    <lineage>
        <taxon>Eukaryota</taxon>
        <taxon>Fungi</taxon>
        <taxon>Dikarya</taxon>
        <taxon>Basidiomycota</taxon>
        <taxon>Agaricomycotina</taxon>
        <taxon>Agaricomycetes</taxon>
        <taxon>Agaricomycetidae</taxon>
        <taxon>Agaricales</taxon>
        <taxon>Tricholomatineae</taxon>
        <taxon>Lyophyllaceae</taxon>
        <taxon>Lyophyllum</taxon>
    </lineage>
</organism>
<evidence type="ECO:0000256" key="8">
    <source>
        <dbReference type="ARBA" id="ARBA00023136"/>
    </source>
</evidence>